<reference evidence="4 5" key="1">
    <citation type="journal article" date="2014" name="BMC Genomics">
        <title>Genome sequencing of four Aureobasidium pullulans varieties: biotechnological potential, stress tolerance, and description of new species.</title>
        <authorList>
            <person name="Gostin Ar C."/>
            <person name="Ohm R.A."/>
            <person name="Kogej T."/>
            <person name="Sonjak S."/>
            <person name="Turk M."/>
            <person name="Zajc J."/>
            <person name="Zalar P."/>
            <person name="Grube M."/>
            <person name="Sun H."/>
            <person name="Han J."/>
            <person name="Sharma A."/>
            <person name="Chiniquy J."/>
            <person name="Ngan C.Y."/>
            <person name="Lipzen A."/>
            <person name="Barry K."/>
            <person name="Grigoriev I.V."/>
            <person name="Gunde-Cimerman N."/>
        </authorList>
    </citation>
    <scope>NUCLEOTIDE SEQUENCE [LARGE SCALE GENOMIC DNA]</scope>
    <source>
        <strain evidence="4 5">CBS 110374</strain>
    </source>
</reference>
<sequence>MRVGNSVWASALLALSTPILACESCEHPEQDVVMTRHVRRMQPDAQNTTVEPRGPLAWGQLNVLHTTDTHGWLEGHIREQNYGADWGDYVSFVKHMRQKARDLDVDLLVVDTGDLHDGAGLSDATGVATYGGVNGQLSNPIFEQLDYDLLTIGNHELYVSAIAYETFNQFAKSYGEKYLTSNVQIRNPSTGELEYIGKKYRYFKTEKGLRIMAFGVLFDFTGDSNASVVTKAADMVKESWFIDAVNHKNVDAFVLIGHNPVGLKSSTNTLQTVYKAIRAIKPDTPIQMFGGHTHIRDFAVYDDKSVGLESGRYCETLGWLAVSGINPHCKANPKGVPNPTTKAQKNGTASASASVASSTNASNLRFFRRYLDWNRMTFEYHAQGSQAKAFDTTKGLAVSKNITATRKELNLTSIYGCAPQTWCLSCAPFKSEGSIYSLLDTALSATIVTKERAEKPRLIVTNTGHIRFDLAEGTFDYDSSFIVSPFTDAFQYLPDVPYHLASQVLEGLENGNYPSKRDLSSADFGFTQINPSLDSCIDPPVTHDHLITKRSYPGGRIIRRQTTTTPGYTTTDDFGTDGDDTIHSKIPYYSYPNFFQANGSLPVNGTLAADDTVDLIFLDYIAGSVVKVLNSLGGNYTNSEVTYYLPKNFTTNSYLPKYAQMSPEWQANVPNCPVGLGIGYNITS</sequence>
<dbReference type="InterPro" id="IPR036907">
    <property type="entry name" value="5'-Nucleotdase_C_sf"/>
</dbReference>
<dbReference type="RefSeq" id="XP_040884176.1">
    <property type="nucleotide sequence ID" value="XM_041025601.1"/>
</dbReference>
<feature type="chain" id="PRO_5001702087" evidence="2">
    <location>
        <begin position="22"/>
        <end position="684"/>
    </location>
</feature>
<feature type="signal peptide" evidence="2">
    <location>
        <begin position="1"/>
        <end position="21"/>
    </location>
</feature>
<dbReference type="GO" id="GO:0005576">
    <property type="term" value="C:extracellular region"/>
    <property type="evidence" value="ECO:0007669"/>
    <property type="project" value="UniProtKB-ARBA"/>
</dbReference>
<dbReference type="GO" id="GO:0005829">
    <property type="term" value="C:cytosol"/>
    <property type="evidence" value="ECO:0007669"/>
    <property type="project" value="TreeGrafter"/>
</dbReference>
<dbReference type="InterPro" id="IPR029052">
    <property type="entry name" value="Metallo-depent_PP-like"/>
</dbReference>
<proteinExistence type="predicted"/>
<dbReference type="SUPFAM" id="SSF55816">
    <property type="entry name" value="5'-nucleotidase (syn. UDP-sugar hydrolase), C-terminal domain"/>
    <property type="match status" value="1"/>
</dbReference>
<feature type="region of interest" description="Disordered" evidence="1">
    <location>
        <begin position="332"/>
        <end position="354"/>
    </location>
</feature>
<dbReference type="SUPFAM" id="SSF56300">
    <property type="entry name" value="Metallo-dependent phosphatases"/>
    <property type="match status" value="1"/>
</dbReference>
<dbReference type="PROSITE" id="PS00785">
    <property type="entry name" value="5_NUCLEOTIDASE_1"/>
    <property type="match status" value="1"/>
</dbReference>
<dbReference type="GO" id="GO:0000166">
    <property type="term" value="F:nucleotide binding"/>
    <property type="evidence" value="ECO:0007669"/>
    <property type="project" value="InterPro"/>
</dbReference>
<name>A0A074W2Z7_AURM1</name>
<accession>A0A074W2Z7</accession>
<dbReference type="FunFam" id="3.60.21.10:FF:000043">
    <property type="entry name" value="Ser/Thr protein phosphatase family"/>
    <property type="match status" value="1"/>
</dbReference>
<dbReference type="Pfam" id="PF21953">
    <property type="entry name" value="NadN_nucleosid_C"/>
    <property type="match status" value="1"/>
</dbReference>
<dbReference type="InterPro" id="IPR014485">
    <property type="entry name" value="Pesterase_C1039"/>
</dbReference>
<evidence type="ECO:0000313" key="4">
    <source>
        <dbReference type="EMBL" id="KEQ67153.1"/>
    </source>
</evidence>
<dbReference type="PIRSF" id="PIRSF017316">
    <property type="entry name" value="Pesterase_C1039"/>
    <property type="match status" value="1"/>
</dbReference>
<dbReference type="GO" id="GO:0016788">
    <property type="term" value="F:hydrolase activity, acting on ester bonds"/>
    <property type="evidence" value="ECO:0007669"/>
    <property type="project" value="InterPro"/>
</dbReference>
<evidence type="ECO:0000256" key="1">
    <source>
        <dbReference type="SAM" id="MobiDB-lite"/>
    </source>
</evidence>
<evidence type="ECO:0000313" key="5">
    <source>
        <dbReference type="Proteomes" id="UP000030672"/>
    </source>
</evidence>
<feature type="compositionally biased region" description="Polar residues" evidence="1">
    <location>
        <begin position="338"/>
        <end position="347"/>
    </location>
</feature>
<dbReference type="InterPro" id="IPR006179">
    <property type="entry name" value="5_nucleotidase/apyrase"/>
</dbReference>
<dbReference type="InterPro" id="IPR006146">
    <property type="entry name" value="5'-Nucleotdase_CS"/>
</dbReference>
<evidence type="ECO:0000259" key="3">
    <source>
        <dbReference type="Pfam" id="PF21953"/>
    </source>
</evidence>
<gene>
    <name evidence="4" type="ORF">M437DRAFT_70980</name>
</gene>
<dbReference type="InterPro" id="IPR053828">
    <property type="entry name" value="Nucleosidase_C"/>
</dbReference>
<dbReference type="Proteomes" id="UP000030672">
    <property type="component" value="Unassembled WGS sequence"/>
</dbReference>
<protein>
    <submittedName>
        <fullName evidence="4">Calcineurin-like phosphoesterase</fullName>
    </submittedName>
</protein>
<dbReference type="GO" id="GO:0046872">
    <property type="term" value="F:metal ion binding"/>
    <property type="evidence" value="ECO:0007669"/>
    <property type="project" value="InterPro"/>
</dbReference>
<dbReference type="PANTHER" id="PTHR11575:SF22">
    <property type="entry name" value="ADL392WP"/>
    <property type="match status" value="1"/>
</dbReference>
<dbReference type="Gene3D" id="3.90.780.10">
    <property type="entry name" value="5'-Nucleotidase, C-terminal domain"/>
    <property type="match status" value="2"/>
</dbReference>
<keyword evidence="5" id="KW-1185">Reference proteome</keyword>
<dbReference type="STRING" id="1043003.A0A074W2Z7"/>
<feature type="domain" description="Putative 5'-nucleotidase C-terminal" evidence="3">
    <location>
        <begin position="421"/>
        <end position="625"/>
    </location>
</feature>
<evidence type="ECO:0000256" key="2">
    <source>
        <dbReference type="SAM" id="SignalP"/>
    </source>
</evidence>
<dbReference type="GeneID" id="63918974"/>
<keyword evidence="2" id="KW-0732">Signal</keyword>
<dbReference type="EMBL" id="KL584824">
    <property type="protein sequence ID" value="KEQ67153.1"/>
    <property type="molecule type" value="Genomic_DNA"/>
</dbReference>
<dbReference type="PANTHER" id="PTHR11575">
    <property type="entry name" value="5'-NUCLEOTIDASE-RELATED"/>
    <property type="match status" value="1"/>
</dbReference>
<dbReference type="AlphaFoldDB" id="A0A074W2Z7"/>
<dbReference type="Gene3D" id="3.60.21.10">
    <property type="match status" value="1"/>
</dbReference>
<dbReference type="GO" id="GO:0009166">
    <property type="term" value="P:nucleotide catabolic process"/>
    <property type="evidence" value="ECO:0007669"/>
    <property type="project" value="InterPro"/>
</dbReference>
<organism evidence="4 5">
    <name type="scientific">Aureobasidium melanogenum (strain CBS 110374)</name>
    <name type="common">Aureobasidium pullulans var. melanogenum</name>
    <dbReference type="NCBI Taxonomy" id="1043003"/>
    <lineage>
        <taxon>Eukaryota</taxon>
        <taxon>Fungi</taxon>
        <taxon>Dikarya</taxon>
        <taxon>Ascomycota</taxon>
        <taxon>Pezizomycotina</taxon>
        <taxon>Dothideomycetes</taxon>
        <taxon>Dothideomycetidae</taxon>
        <taxon>Dothideales</taxon>
        <taxon>Saccotheciaceae</taxon>
        <taxon>Aureobasidium</taxon>
    </lineage>
</organism>
<dbReference type="HOGENOM" id="CLU_019028_0_0_1"/>